<dbReference type="InterPro" id="IPR011043">
    <property type="entry name" value="Gal_Oxase/kelch_b-propeller"/>
</dbReference>
<dbReference type="SUPFAM" id="SSF50965">
    <property type="entry name" value="Galactose oxidase, central domain"/>
    <property type="match status" value="1"/>
</dbReference>
<dbReference type="CDD" id="cd22157">
    <property type="entry name" value="F-box_AtFBW1-like"/>
    <property type="match status" value="1"/>
</dbReference>
<name>A0A835KLR9_9POAL</name>
<dbReference type="InterPro" id="IPR017451">
    <property type="entry name" value="F-box-assoc_interact_dom"/>
</dbReference>
<feature type="region of interest" description="Disordered" evidence="1">
    <location>
        <begin position="1"/>
        <end position="21"/>
    </location>
</feature>
<dbReference type="Gene3D" id="1.20.1280.50">
    <property type="match status" value="1"/>
</dbReference>
<comment type="caution">
    <text evidence="3">The sequence shown here is derived from an EMBL/GenBank/DDBJ whole genome shotgun (WGS) entry which is preliminary data.</text>
</comment>
<dbReference type="Pfam" id="PF12937">
    <property type="entry name" value="F-box-like"/>
    <property type="match status" value="1"/>
</dbReference>
<evidence type="ECO:0000313" key="4">
    <source>
        <dbReference type="Proteomes" id="UP000636709"/>
    </source>
</evidence>
<dbReference type="PANTHER" id="PTHR31111:SF133">
    <property type="entry name" value="OS07G0196600 PROTEIN"/>
    <property type="match status" value="1"/>
</dbReference>
<sequence length="411" mass="46405">MDSALQENVDQSEHNDPLAVGNDGVLPTDVLRDVLLHLPADELCRLRLVCRSWRSLTSDPIFAKVHSSRHPLIVGLHMQPRPIRRGSRGFDVHFVDPFSGDIVKQVTTGRAWDVHKLSTNHGRLCISADERYDPEKNRVLNPATGAITMLPDTSKHENESTSYGSSTCFLGCVPSTGEYKVIRIRRRHERRNLVEEVELDYHIATLGGDGNNSDAGWRVMPCPPVDVTVGSLGRAVVKGVAYFLLDIPHWPAKSDDILEFDLDTEKWRYPALRGPFTSHNISAEDEDRVWESFHLANLNGCLVGIYNYHRRCRYTDCSMDLWFLVDANKELWTKRYSLQLASIAHPCGVYFPLVILDDGRVLIWVHGGVQKLKAYDPRTSAWTNIPSLVDNLLFSVCIYHGSLLCSDTTMD</sequence>
<dbReference type="Proteomes" id="UP000636709">
    <property type="component" value="Unassembled WGS sequence"/>
</dbReference>
<dbReference type="InterPro" id="IPR015915">
    <property type="entry name" value="Kelch-typ_b-propeller"/>
</dbReference>
<protein>
    <recommendedName>
        <fullName evidence="2">F-box domain-containing protein</fullName>
    </recommendedName>
</protein>
<proteinExistence type="predicted"/>
<dbReference type="SUPFAM" id="SSF81383">
    <property type="entry name" value="F-box domain"/>
    <property type="match status" value="1"/>
</dbReference>
<dbReference type="Gene3D" id="2.120.10.80">
    <property type="entry name" value="Kelch-type beta propeller"/>
    <property type="match status" value="1"/>
</dbReference>
<dbReference type="InterPro" id="IPR013187">
    <property type="entry name" value="F-box-assoc_dom_typ3"/>
</dbReference>
<evidence type="ECO:0000256" key="1">
    <source>
        <dbReference type="SAM" id="MobiDB-lite"/>
    </source>
</evidence>
<dbReference type="AlphaFoldDB" id="A0A835KLR9"/>
<accession>A0A835KLR9</accession>
<dbReference type="Pfam" id="PF08268">
    <property type="entry name" value="FBA_3"/>
    <property type="match status" value="1"/>
</dbReference>
<organism evidence="3 4">
    <name type="scientific">Digitaria exilis</name>
    <dbReference type="NCBI Taxonomy" id="1010633"/>
    <lineage>
        <taxon>Eukaryota</taxon>
        <taxon>Viridiplantae</taxon>
        <taxon>Streptophyta</taxon>
        <taxon>Embryophyta</taxon>
        <taxon>Tracheophyta</taxon>
        <taxon>Spermatophyta</taxon>
        <taxon>Magnoliopsida</taxon>
        <taxon>Liliopsida</taxon>
        <taxon>Poales</taxon>
        <taxon>Poaceae</taxon>
        <taxon>PACMAD clade</taxon>
        <taxon>Panicoideae</taxon>
        <taxon>Panicodae</taxon>
        <taxon>Paniceae</taxon>
        <taxon>Anthephorinae</taxon>
        <taxon>Digitaria</taxon>
    </lineage>
</organism>
<evidence type="ECO:0000259" key="2">
    <source>
        <dbReference type="PROSITE" id="PS50181"/>
    </source>
</evidence>
<dbReference type="PROSITE" id="PS50181">
    <property type="entry name" value="FBOX"/>
    <property type="match status" value="1"/>
</dbReference>
<dbReference type="OrthoDB" id="599132at2759"/>
<feature type="domain" description="F-box" evidence="2">
    <location>
        <begin position="26"/>
        <end position="65"/>
    </location>
</feature>
<evidence type="ECO:0000313" key="3">
    <source>
        <dbReference type="EMBL" id="KAF8737276.1"/>
    </source>
</evidence>
<dbReference type="EMBL" id="JACEFO010001401">
    <property type="protein sequence ID" value="KAF8737276.1"/>
    <property type="molecule type" value="Genomic_DNA"/>
</dbReference>
<dbReference type="InterPro" id="IPR036047">
    <property type="entry name" value="F-box-like_dom_sf"/>
</dbReference>
<dbReference type="InterPro" id="IPR001810">
    <property type="entry name" value="F-box_dom"/>
</dbReference>
<keyword evidence="4" id="KW-1185">Reference proteome</keyword>
<reference evidence="3" key="1">
    <citation type="submission" date="2020-07" db="EMBL/GenBank/DDBJ databases">
        <title>Genome sequence and genetic diversity analysis of an under-domesticated orphan crop, white fonio (Digitaria exilis).</title>
        <authorList>
            <person name="Bennetzen J.L."/>
            <person name="Chen S."/>
            <person name="Ma X."/>
            <person name="Wang X."/>
            <person name="Yssel A.E.J."/>
            <person name="Chaluvadi S.R."/>
            <person name="Johnson M."/>
            <person name="Gangashetty P."/>
            <person name="Hamidou F."/>
            <person name="Sanogo M.D."/>
            <person name="Zwaenepoel A."/>
            <person name="Wallace J."/>
            <person name="Van De Peer Y."/>
            <person name="Van Deynze A."/>
        </authorList>
    </citation>
    <scope>NUCLEOTIDE SEQUENCE</scope>
    <source>
        <tissue evidence="3">Leaves</tissue>
    </source>
</reference>
<dbReference type="PANTHER" id="PTHR31111">
    <property type="entry name" value="BNAA05G37150D PROTEIN-RELATED"/>
    <property type="match status" value="1"/>
</dbReference>
<dbReference type="NCBIfam" id="TIGR01640">
    <property type="entry name" value="F_box_assoc_1"/>
    <property type="match status" value="1"/>
</dbReference>
<gene>
    <name evidence="3" type="ORF">HU200_014173</name>
</gene>
<dbReference type="SMART" id="SM00256">
    <property type="entry name" value="FBOX"/>
    <property type="match status" value="1"/>
</dbReference>